<keyword evidence="2" id="KW-1185">Reference proteome</keyword>
<dbReference type="GeneID" id="107423334"/>
<dbReference type="RefSeq" id="XP_060671232.1">
    <property type="nucleotide sequence ID" value="XM_060815249.1"/>
</dbReference>
<dbReference type="InterPro" id="IPR001611">
    <property type="entry name" value="Leu-rich_rpt"/>
</dbReference>
<dbReference type="SUPFAM" id="SSF52058">
    <property type="entry name" value="L domain-like"/>
    <property type="match status" value="1"/>
</dbReference>
<evidence type="ECO:0000313" key="3">
    <source>
        <dbReference type="RefSeq" id="XP_060671232.1"/>
    </source>
</evidence>
<dbReference type="InterPro" id="IPR032675">
    <property type="entry name" value="LRR_dom_sf"/>
</dbReference>
<dbReference type="InterPro" id="IPR053211">
    <property type="entry name" value="DNA_repair-toleration"/>
</dbReference>
<evidence type="ECO:0000256" key="1">
    <source>
        <dbReference type="ARBA" id="ARBA00022729"/>
    </source>
</evidence>
<sequence>MTSSISPSICKLPRLSQHHHRRLEGHFRSHSALYFQLALRPNPRSHRNRITGELPSDIGRVHRLTVPNITDNLISGKIPPSITNLSSLMHLDLRNNRITDEIPRDFGQLTMLSRALINRNQIEGTIPDSISKIHRLADLALSLNWLSSTIPESLGRMAVLGTLNLDSNRISGYISASLLASSVSNCPDL</sequence>
<accession>A0ABM4A3C4</accession>
<dbReference type="Proteomes" id="UP001652623">
    <property type="component" value="Chromosome 3"/>
</dbReference>
<evidence type="ECO:0000313" key="2">
    <source>
        <dbReference type="Proteomes" id="UP001652623"/>
    </source>
</evidence>
<dbReference type="Gene3D" id="3.80.10.10">
    <property type="entry name" value="Ribonuclease Inhibitor"/>
    <property type="match status" value="1"/>
</dbReference>
<gene>
    <name evidence="3" type="primary">LOC107423334</name>
</gene>
<name>A0ABM4A3C4_ZIZJJ</name>
<dbReference type="PANTHER" id="PTHR48060:SF3">
    <property type="entry name" value="LEUCINE-RICH REPEAT (LRR) FAMILY PROTEIN"/>
    <property type="match status" value="1"/>
</dbReference>
<keyword evidence="1" id="KW-0732">Signal</keyword>
<dbReference type="PANTHER" id="PTHR48060">
    <property type="entry name" value="DNA DAMAGE-REPAIR/TOLERATION PROTEIN DRT100"/>
    <property type="match status" value="1"/>
</dbReference>
<proteinExistence type="predicted"/>
<reference evidence="3" key="1">
    <citation type="submission" date="2025-08" db="UniProtKB">
        <authorList>
            <consortium name="RefSeq"/>
        </authorList>
    </citation>
    <scope>IDENTIFICATION</scope>
    <source>
        <tissue evidence="3">Seedling</tissue>
    </source>
</reference>
<protein>
    <submittedName>
        <fullName evidence="3">DNA damage-repair/toleration protein DRT100-like</fullName>
    </submittedName>
</protein>
<organism evidence="2 3">
    <name type="scientific">Ziziphus jujuba</name>
    <name type="common">Chinese jujube</name>
    <name type="synonym">Ziziphus sativa</name>
    <dbReference type="NCBI Taxonomy" id="326968"/>
    <lineage>
        <taxon>Eukaryota</taxon>
        <taxon>Viridiplantae</taxon>
        <taxon>Streptophyta</taxon>
        <taxon>Embryophyta</taxon>
        <taxon>Tracheophyta</taxon>
        <taxon>Spermatophyta</taxon>
        <taxon>Magnoliopsida</taxon>
        <taxon>eudicotyledons</taxon>
        <taxon>Gunneridae</taxon>
        <taxon>Pentapetalae</taxon>
        <taxon>rosids</taxon>
        <taxon>fabids</taxon>
        <taxon>Rosales</taxon>
        <taxon>Rhamnaceae</taxon>
        <taxon>Paliureae</taxon>
        <taxon>Ziziphus</taxon>
    </lineage>
</organism>
<dbReference type="Pfam" id="PF00560">
    <property type="entry name" value="LRR_1"/>
    <property type="match status" value="1"/>
</dbReference>